<proteinExistence type="predicted"/>
<dbReference type="Pfam" id="PF24035">
    <property type="entry name" value="DUF7344"/>
    <property type="match status" value="1"/>
</dbReference>
<evidence type="ECO:0000256" key="2">
    <source>
        <dbReference type="SAM" id="Phobius"/>
    </source>
</evidence>
<evidence type="ECO:0000256" key="1">
    <source>
        <dbReference type="SAM" id="MobiDB-lite"/>
    </source>
</evidence>
<dbReference type="AlphaFoldDB" id="A0ABD6AZL0"/>
<dbReference type="EMBL" id="JBHUDC010000007">
    <property type="protein sequence ID" value="MFD1514274.1"/>
    <property type="molecule type" value="Genomic_DNA"/>
</dbReference>
<keyword evidence="2" id="KW-0812">Transmembrane</keyword>
<sequence>MSHESDLSGGSEPGTESSVLKRVGGTLSISSRNTYPKRETEREAPSGSELFSVIKNSRRRYVLTFLLTENRRVSLAELAVHIAAKENEISIGAVTSTQRKRVYVSLYQSHLPMLHEAGAVEYNDARKYAHPVENIEVFRPYLLPESTGYRWSLWYFTTGLIGVTIGLTSILGGGQFPLIENALLIALSLLFVAIASLHTYSTLSGGQAGDSTRRNYNTVRLHEHLE</sequence>
<evidence type="ECO:0000313" key="5">
    <source>
        <dbReference type="Proteomes" id="UP001597187"/>
    </source>
</evidence>
<evidence type="ECO:0000259" key="3">
    <source>
        <dbReference type="Pfam" id="PF24035"/>
    </source>
</evidence>
<accession>A0ABD6AZL0</accession>
<name>A0ABD6AZL0_9EURY</name>
<gene>
    <name evidence="4" type="ORF">ACFSBT_13410</name>
</gene>
<feature type="transmembrane region" description="Helical" evidence="2">
    <location>
        <begin position="182"/>
        <end position="203"/>
    </location>
</feature>
<evidence type="ECO:0000313" key="4">
    <source>
        <dbReference type="EMBL" id="MFD1514274.1"/>
    </source>
</evidence>
<feature type="transmembrane region" description="Helical" evidence="2">
    <location>
        <begin position="153"/>
        <end position="176"/>
    </location>
</feature>
<feature type="region of interest" description="Disordered" evidence="1">
    <location>
        <begin position="1"/>
        <end position="47"/>
    </location>
</feature>
<keyword evidence="2" id="KW-1133">Transmembrane helix</keyword>
<feature type="domain" description="DUF7344" evidence="3">
    <location>
        <begin position="51"/>
        <end position="127"/>
    </location>
</feature>
<dbReference type="InterPro" id="IPR055768">
    <property type="entry name" value="DUF7344"/>
</dbReference>
<dbReference type="RefSeq" id="WP_250874248.1">
    <property type="nucleotide sequence ID" value="NZ_JALXFV010000007.1"/>
</dbReference>
<organism evidence="4 5">
    <name type="scientific">Halomarina rubra</name>
    <dbReference type="NCBI Taxonomy" id="2071873"/>
    <lineage>
        <taxon>Archaea</taxon>
        <taxon>Methanobacteriati</taxon>
        <taxon>Methanobacteriota</taxon>
        <taxon>Stenosarchaea group</taxon>
        <taxon>Halobacteria</taxon>
        <taxon>Halobacteriales</taxon>
        <taxon>Natronomonadaceae</taxon>
        <taxon>Halomarina</taxon>
    </lineage>
</organism>
<comment type="caution">
    <text evidence="4">The sequence shown here is derived from an EMBL/GenBank/DDBJ whole genome shotgun (WGS) entry which is preliminary data.</text>
</comment>
<protein>
    <submittedName>
        <fullName evidence="4">ArsR family transcriptional regulator</fullName>
    </submittedName>
</protein>
<keyword evidence="2" id="KW-0472">Membrane</keyword>
<reference evidence="4 5" key="1">
    <citation type="journal article" date="2019" name="Int. J. Syst. Evol. Microbiol.">
        <title>The Global Catalogue of Microorganisms (GCM) 10K type strain sequencing project: providing services to taxonomists for standard genome sequencing and annotation.</title>
        <authorList>
            <consortium name="The Broad Institute Genomics Platform"/>
            <consortium name="The Broad Institute Genome Sequencing Center for Infectious Disease"/>
            <person name="Wu L."/>
            <person name="Ma J."/>
        </authorList>
    </citation>
    <scope>NUCLEOTIDE SEQUENCE [LARGE SCALE GENOMIC DNA]</scope>
    <source>
        <strain evidence="4 5">CGMCC 1.12563</strain>
    </source>
</reference>
<keyword evidence="5" id="KW-1185">Reference proteome</keyword>
<dbReference type="Proteomes" id="UP001597187">
    <property type="component" value="Unassembled WGS sequence"/>
</dbReference>